<dbReference type="Proteomes" id="UP001153332">
    <property type="component" value="Unassembled WGS sequence"/>
</dbReference>
<keyword evidence="2" id="KW-1185">Reference proteome</keyword>
<proteinExistence type="predicted"/>
<reference evidence="1" key="1">
    <citation type="submission" date="2022-12" db="EMBL/GenBank/DDBJ databases">
        <title>Genome Sequence of Lasiodiplodia mahajangana.</title>
        <authorList>
            <person name="Buettner E."/>
        </authorList>
    </citation>
    <scope>NUCLEOTIDE SEQUENCE</scope>
    <source>
        <strain evidence="1">VT137</strain>
    </source>
</reference>
<name>A0ACC2JV58_9PEZI</name>
<sequence length="251" mass="27900">MLIIRHTHTRPDQQVRELLPRRARMTRANGAGIVATATSKTCRITTIRPVRTVTTTVTATARFGERHKTQMDRADNFIGLSKSVSSGKDPEWQMRVEDKDVKTPRSTAAAMEEARRNAVGTLEAFSFVPGPVTRARESSYHINQRMAIASATWAPNMVVTQTLKRRKPNMAELIHTNGASLYNEYPWHREETHESHESRAKAEARHHSSPNTSPYDTPLDSSLDSSVGLRGVSLSSGAMALYHGPELLKCG</sequence>
<dbReference type="EMBL" id="JAPUUL010000318">
    <property type="protein sequence ID" value="KAJ8131296.1"/>
    <property type="molecule type" value="Genomic_DNA"/>
</dbReference>
<evidence type="ECO:0000313" key="2">
    <source>
        <dbReference type="Proteomes" id="UP001153332"/>
    </source>
</evidence>
<comment type="caution">
    <text evidence="1">The sequence shown here is derived from an EMBL/GenBank/DDBJ whole genome shotgun (WGS) entry which is preliminary data.</text>
</comment>
<protein>
    <submittedName>
        <fullName evidence="1">Uncharacterized protein</fullName>
    </submittedName>
</protein>
<accession>A0ACC2JV58</accession>
<gene>
    <name evidence="1" type="ORF">O1611_g2330</name>
</gene>
<organism evidence="1 2">
    <name type="scientific">Lasiodiplodia mahajangana</name>
    <dbReference type="NCBI Taxonomy" id="1108764"/>
    <lineage>
        <taxon>Eukaryota</taxon>
        <taxon>Fungi</taxon>
        <taxon>Dikarya</taxon>
        <taxon>Ascomycota</taxon>
        <taxon>Pezizomycotina</taxon>
        <taxon>Dothideomycetes</taxon>
        <taxon>Dothideomycetes incertae sedis</taxon>
        <taxon>Botryosphaeriales</taxon>
        <taxon>Botryosphaeriaceae</taxon>
        <taxon>Lasiodiplodia</taxon>
    </lineage>
</organism>
<evidence type="ECO:0000313" key="1">
    <source>
        <dbReference type="EMBL" id="KAJ8131296.1"/>
    </source>
</evidence>